<dbReference type="PROSITE" id="PS50305">
    <property type="entry name" value="SIRTUIN"/>
    <property type="match status" value="1"/>
</dbReference>
<evidence type="ECO:0000256" key="2">
    <source>
        <dbReference type="ARBA" id="ARBA00006924"/>
    </source>
</evidence>
<dbReference type="Pfam" id="PF02146">
    <property type="entry name" value="SIR2"/>
    <property type="match status" value="2"/>
</dbReference>
<keyword evidence="4" id="KW-0520">NAD</keyword>
<protein>
    <recommendedName>
        <fullName evidence="6">Deacetylase sirtuin-type domain-containing protein</fullName>
    </recommendedName>
</protein>
<evidence type="ECO:0000256" key="3">
    <source>
        <dbReference type="ARBA" id="ARBA00022679"/>
    </source>
</evidence>
<dbReference type="eggNOG" id="KOG2683">
    <property type="taxonomic scope" value="Eukaryota"/>
</dbReference>
<dbReference type="STRING" id="237631.A0A0D1E6Y0"/>
<keyword evidence="8" id="KW-1185">Reference proteome</keyword>
<dbReference type="GO" id="GO:0003950">
    <property type="term" value="F:NAD+ poly-ADP-ribosyltransferase activity"/>
    <property type="evidence" value="ECO:0000318"/>
    <property type="project" value="GO_Central"/>
</dbReference>
<dbReference type="PANTHER" id="PTHR11085">
    <property type="entry name" value="NAD-DEPENDENT PROTEIN DEACYLASE SIRTUIN-5, MITOCHONDRIAL-RELATED"/>
    <property type="match status" value="1"/>
</dbReference>
<dbReference type="KEGG" id="uma:UMAG_05239"/>
<organism evidence="7 8">
    <name type="scientific">Mycosarcoma maydis</name>
    <name type="common">Corn smut fungus</name>
    <name type="synonym">Ustilago maydis</name>
    <dbReference type="NCBI Taxonomy" id="5270"/>
    <lineage>
        <taxon>Eukaryota</taxon>
        <taxon>Fungi</taxon>
        <taxon>Dikarya</taxon>
        <taxon>Basidiomycota</taxon>
        <taxon>Ustilaginomycotina</taxon>
        <taxon>Ustilaginomycetes</taxon>
        <taxon>Ustilaginales</taxon>
        <taxon>Ustilaginaceae</taxon>
        <taxon>Mycosarcoma</taxon>
    </lineage>
</organism>
<dbReference type="GO" id="GO:0005739">
    <property type="term" value="C:mitochondrion"/>
    <property type="evidence" value="ECO:0007669"/>
    <property type="project" value="UniProtKB-SubCell"/>
</dbReference>
<evidence type="ECO:0000256" key="1">
    <source>
        <dbReference type="ARBA" id="ARBA00004173"/>
    </source>
</evidence>
<dbReference type="Proteomes" id="UP000000561">
    <property type="component" value="Chromosome 4"/>
</dbReference>
<dbReference type="GeneID" id="23565183"/>
<dbReference type="InterPro" id="IPR003000">
    <property type="entry name" value="Sirtuin"/>
</dbReference>
<dbReference type="OrthoDB" id="424302at2759"/>
<proteinExistence type="inferred from homology"/>
<dbReference type="Gene3D" id="3.40.50.1220">
    <property type="entry name" value="TPP-binding domain"/>
    <property type="match status" value="2"/>
</dbReference>
<comment type="similarity">
    <text evidence="2">Belongs to the sirtuin family. Class I subfamily.</text>
</comment>
<dbReference type="InterPro" id="IPR050134">
    <property type="entry name" value="NAD-dep_sirtuin_deacylases"/>
</dbReference>
<dbReference type="EMBL" id="CM003143">
    <property type="protein sequence ID" value="KIS70170.1"/>
    <property type="molecule type" value="Genomic_DNA"/>
</dbReference>
<dbReference type="AlphaFoldDB" id="A0A0D1E6Y0"/>
<dbReference type="InterPro" id="IPR026590">
    <property type="entry name" value="Ssirtuin_cat_dom"/>
</dbReference>
<evidence type="ECO:0000313" key="7">
    <source>
        <dbReference type="EMBL" id="KIS70170.1"/>
    </source>
</evidence>
<dbReference type="OMA" id="RRHYWAR"/>
<dbReference type="RefSeq" id="XP_011388273.1">
    <property type="nucleotide sequence ID" value="XM_011389971.1"/>
</dbReference>
<evidence type="ECO:0000313" key="8">
    <source>
        <dbReference type="Proteomes" id="UP000000561"/>
    </source>
</evidence>
<dbReference type="InParanoid" id="A0A0D1E6Y0"/>
<name>A0A0D1E6Y0_MYCMD</name>
<dbReference type="InterPro" id="IPR029035">
    <property type="entry name" value="DHS-like_NAD/FAD-binding_dom"/>
</dbReference>
<evidence type="ECO:0000256" key="4">
    <source>
        <dbReference type="ARBA" id="ARBA00023027"/>
    </source>
</evidence>
<reference evidence="7 8" key="1">
    <citation type="journal article" date="2006" name="Nature">
        <title>Insights from the genome of the biotrophic fungal plant pathogen Ustilago maydis.</title>
        <authorList>
            <person name="Kamper J."/>
            <person name="Kahmann R."/>
            <person name="Bolker M."/>
            <person name="Ma L.J."/>
            <person name="Brefort T."/>
            <person name="Saville B.J."/>
            <person name="Banuett F."/>
            <person name="Kronstad J.W."/>
            <person name="Gold S.E."/>
            <person name="Muller O."/>
            <person name="Perlin M.H."/>
            <person name="Wosten H.A."/>
            <person name="de Vries R."/>
            <person name="Ruiz-Herrera J."/>
            <person name="Reynaga-Pena C.G."/>
            <person name="Snetselaar K."/>
            <person name="McCann M."/>
            <person name="Perez-Martin J."/>
            <person name="Feldbrugge M."/>
            <person name="Basse C.W."/>
            <person name="Steinberg G."/>
            <person name="Ibeas J.I."/>
            <person name="Holloman W."/>
            <person name="Guzman P."/>
            <person name="Farman M."/>
            <person name="Stajich J.E."/>
            <person name="Sentandreu R."/>
            <person name="Gonzalez-Prieto J.M."/>
            <person name="Kennell J.C."/>
            <person name="Molina L."/>
            <person name="Schirawski J."/>
            <person name="Mendoza-Mendoza A."/>
            <person name="Greilinger D."/>
            <person name="Munch K."/>
            <person name="Rossel N."/>
            <person name="Scherer M."/>
            <person name="Vranes M."/>
            <person name="Ladendorf O."/>
            <person name="Vincon V."/>
            <person name="Fuchs U."/>
            <person name="Sandrock B."/>
            <person name="Meng S."/>
            <person name="Ho E.C."/>
            <person name="Cahill M.J."/>
            <person name="Boyce K.J."/>
            <person name="Klose J."/>
            <person name="Klosterman S.J."/>
            <person name="Deelstra H.J."/>
            <person name="Ortiz-Castellanos L."/>
            <person name="Li W."/>
            <person name="Sanchez-Alonso P."/>
            <person name="Schreier P.H."/>
            <person name="Hauser-Hahn I."/>
            <person name="Vaupel M."/>
            <person name="Koopmann E."/>
            <person name="Friedrich G."/>
            <person name="Voss H."/>
            <person name="Schluter T."/>
            <person name="Margolis J."/>
            <person name="Platt D."/>
            <person name="Swimmer C."/>
            <person name="Gnirke A."/>
            <person name="Chen F."/>
            <person name="Vysotskaia V."/>
            <person name="Mannhaupt G."/>
            <person name="Guldener U."/>
            <person name="Munsterkotter M."/>
            <person name="Haase D."/>
            <person name="Oesterheld M."/>
            <person name="Mewes H.W."/>
            <person name="Mauceli E.W."/>
            <person name="DeCaprio D."/>
            <person name="Wade C.M."/>
            <person name="Butler J."/>
            <person name="Young S."/>
            <person name="Jaffe D.B."/>
            <person name="Calvo S."/>
            <person name="Nusbaum C."/>
            <person name="Galagan J."/>
            <person name="Birren B.W."/>
        </authorList>
    </citation>
    <scope>NUCLEOTIDE SEQUENCE [LARGE SCALE GENOMIC DNA]</scope>
    <source>
        <strain evidence="8">DSM 14603 / FGSC 9021 / UM521</strain>
    </source>
</reference>
<dbReference type="PANTHER" id="PTHR11085:SF10">
    <property type="entry name" value="NAD-DEPENDENT PROTEIN DEACYLASE SIRTUIN-5, MITOCHONDRIAL-RELATED"/>
    <property type="match status" value="1"/>
</dbReference>
<accession>A0A0D1E6Y0</accession>
<comment type="subcellular location">
    <subcellularLocation>
        <location evidence="1">Mitochondrion</location>
    </subcellularLocation>
</comment>
<evidence type="ECO:0000256" key="5">
    <source>
        <dbReference type="PROSITE-ProRule" id="PRU00236"/>
    </source>
</evidence>
<dbReference type="VEuPathDB" id="FungiDB:UMAG_05239"/>
<dbReference type="GO" id="GO:0004407">
    <property type="term" value="F:histone deacetylase activity"/>
    <property type="evidence" value="ECO:0000318"/>
    <property type="project" value="GO_Central"/>
</dbReference>
<comment type="caution">
    <text evidence="5">Lacks conserved residue(s) required for the propagation of feature annotation.</text>
</comment>
<keyword evidence="3" id="KW-0808">Transferase</keyword>
<sequence length="400" mass="43719">MRISIPSIPEQAARKLVQHSVDHASNLVAEFVSAAKGKALIMTGAGISVDSGIAPYRGENGHYTIHKHYRPIFYHEFVDASDKGHLARQRYFSRSFLGFPTVRVAQANKGHYSIAAIQRLGYVPEYITQNVDNLHHAATPSASLAASTILELHGTLKHVVCVSSPEGYRKDEHKGPINPEFYDALTSTWYLRGPRAVTLREENTPSGSAYPAGCSFRGSRAVFQDELTRLNPAWAQLQREMAETGKSPKTNPDGDVELHNVDYSTFNYPACPNCGGVLKPAVIFFGESVPDKLRDHSYEMVENANAMLLIGTSLATYSAFRLVKQAVEQNKPVMVLNRGPTRADGILPESAKIELGSSEVLSKVAHLLSNGRQHKDVVLQSLLTSGVTIRPNEASGVISS</sequence>
<gene>
    <name evidence="7" type="ORF">UMAG_05239</name>
</gene>
<evidence type="ECO:0000259" key="6">
    <source>
        <dbReference type="PROSITE" id="PS50305"/>
    </source>
</evidence>
<dbReference type="SUPFAM" id="SSF52467">
    <property type="entry name" value="DHS-like NAD/FAD-binding domain"/>
    <property type="match status" value="1"/>
</dbReference>
<feature type="domain" description="Deacetylase sirtuin-type" evidence="6">
    <location>
        <begin position="14"/>
        <end position="371"/>
    </location>
</feature>
<dbReference type="GO" id="GO:0070403">
    <property type="term" value="F:NAD+ binding"/>
    <property type="evidence" value="ECO:0007669"/>
    <property type="project" value="InterPro"/>
</dbReference>